<protein>
    <recommendedName>
        <fullName evidence="7">Spermidine/putrescine import ATP-binding protein PotA</fullName>
        <ecNumber evidence="7">7.6.2.11</ecNumber>
    </recommendedName>
</protein>
<dbReference type="RefSeq" id="WP_340329520.1">
    <property type="nucleotide sequence ID" value="NZ_JAZHOF010000004.1"/>
</dbReference>
<dbReference type="NCBIfam" id="TIGR01187">
    <property type="entry name" value="potA"/>
    <property type="match status" value="1"/>
</dbReference>
<dbReference type="InterPro" id="IPR003439">
    <property type="entry name" value="ABC_transporter-like_ATP-bd"/>
</dbReference>
<dbReference type="InterPro" id="IPR003593">
    <property type="entry name" value="AAA+_ATPase"/>
</dbReference>
<dbReference type="GO" id="GO:0005524">
    <property type="term" value="F:ATP binding"/>
    <property type="evidence" value="ECO:0007669"/>
    <property type="project" value="UniProtKB-KW"/>
</dbReference>
<dbReference type="SMART" id="SM00382">
    <property type="entry name" value="AAA"/>
    <property type="match status" value="1"/>
</dbReference>
<dbReference type="GO" id="GO:0016887">
    <property type="term" value="F:ATP hydrolysis activity"/>
    <property type="evidence" value="ECO:0007669"/>
    <property type="project" value="InterPro"/>
</dbReference>
<dbReference type="PROSITE" id="PS50893">
    <property type="entry name" value="ABC_TRANSPORTER_2"/>
    <property type="match status" value="1"/>
</dbReference>
<evidence type="ECO:0000313" key="9">
    <source>
        <dbReference type="EMBL" id="MEJ8571818.1"/>
    </source>
</evidence>
<feature type="domain" description="ABC transporter" evidence="8">
    <location>
        <begin position="14"/>
        <end position="244"/>
    </location>
</feature>
<dbReference type="PANTHER" id="PTHR42781:SF4">
    <property type="entry name" value="SPERMIDINE_PUTRESCINE IMPORT ATP-BINDING PROTEIN POTA"/>
    <property type="match status" value="1"/>
</dbReference>
<dbReference type="Pfam" id="PF00005">
    <property type="entry name" value="ABC_tran"/>
    <property type="match status" value="1"/>
</dbReference>
<dbReference type="PROSITE" id="PS00211">
    <property type="entry name" value="ABC_TRANSPORTER_1"/>
    <property type="match status" value="1"/>
</dbReference>
<evidence type="ECO:0000256" key="5">
    <source>
        <dbReference type="ARBA" id="ARBA00022967"/>
    </source>
</evidence>
<dbReference type="EMBL" id="JAZHOF010000004">
    <property type="protein sequence ID" value="MEJ8571818.1"/>
    <property type="molecule type" value="Genomic_DNA"/>
</dbReference>
<keyword evidence="5 7" id="KW-1278">Translocase</keyword>
<dbReference type="EC" id="7.6.2.11" evidence="7"/>
<evidence type="ECO:0000256" key="6">
    <source>
        <dbReference type="ARBA" id="ARBA00023136"/>
    </source>
</evidence>
<comment type="function">
    <text evidence="7">Part of the ABC transporter complex PotABCD involved in spermidine/putrescine import. Responsible for energy coupling to the transport system.</text>
</comment>
<organism evidence="9 10">
    <name type="scientific">Microbaculum marinum</name>
    <dbReference type="NCBI Taxonomy" id="1764581"/>
    <lineage>
        <taxon>Bacteria</taxon>
        <taxon>Pseudomonadati</taxon>
        <taxon>Pseudomonadota</taxon>
        <taxon>Alphaproteobacteria</taxon>
        <taxon>Hyphomicrobiales</taxon>
        <taxon>Tepidamorphaceae</taxon>
        <taxon>Microbaculum</taxon>
    </lineage>
</organism>
<comment type="subunit">
    <text evidence="7">The complex is composed of two ATP-binding proteins (PotA), two transmembrane proteins (PotB and PotC) and a solute-binding protein (PotD).</text>
</comment>
<dbReference type="SUPFAM" id="SSF50331">
    <property type="entry name" value="MOP-like"/>
    <property type="match status" value="1"/>
</dbReference>
<dbReference type="Pfam" id="PF08402">
    <property type="entry name" value="TOBE_2"/>
    <property type="match status" value="1"/>
</dbReference>
<dbReference type="GO" id="GO:0015697">
    <property type="term" value="P:quaternary ammonium group transport"/>
    <property type="evidence" value="ECO:0007669"/>
    <property type="project" value="UniProtKB-ARBA"/>
</dbReference>
<dbReference type="Proteomes" id="UP001378188">
    <property type="component" value="Unassembled WGS sequence"/>
</dbReference>
<dbReference type="InterPro" id="IPR008995">
    <property type="entry name" value="Mo/tungstate-bd_C_term_dom"/>
</dbReference>
<dbReference type="InterPro" id="IPR017871">
    <property type="entry name" value="ABC_transporter-like_CS"/>
</dbReference>
<dbReference type="InterPro" id="IPR050093">
    <property type="entry name" value="ABC_SmlMolc_Importer"/>
</dbReference>
<evidence type="ECO:0000256" key="4">
    <source>
        <dbReference type="ARBA" id="ARBA00022840"/>
    </source>
</evidence>
<dbReference type="Gene3D" id="3.40.50.300">
    <property type="entry name" value="P-loop containing nucleotide triphosphate hydrolases"/>
    <property type="match status" value="1"/>
</dbReference>
<keyword evidence="3 7" id="KW-0547">Nucleotide-binding</keyword>
<keyword evidence="1 7" id="KW-0813">Transport</keyword>
<dbReference type="Gene3D" id="2.40.50.100">
    <property type="match status" value="1"/>
</dbReference>
<keyword evidence="4 7" id="KW-0067">ATP-binding</keyword>
<reference evidence="9 10" key="1">
    <citation type="submission" date="2024-02" db="EMBL/GenBank/DDBJ databases">
        <title>Genome analysis and characterization of Microbaculum marinisediminis sp. nov., isolated from marine sediment.</title>
        <authorList>
            <person name="Du Z.-J."/>
            <person name="Ye Y.-Q."/>
            <person name="Zhang Z.-R."/>
            <person name="Yuan S.-M."/>
            <person name="Zhang X.-Y."/>
        </authorList>
    </citation>
    <scope>NUCLEOTIDE SEQUENCE [LARGE SCALE GENOMIC DNA]</scope>
    <source>
        <strain evidence="9 10">SDUM1044001</strain>
    </source>
</reference>
<evidence type="ECO:0000313" key="10">
    <source>
        <dbReference type="Proteomes" id="UP001378188"/>
    </source>
</evidence>
<dbReference type="InterPro" id="IPR013611">
    <property type="entry name" value="Transp-assoc_OB_typ2"/>
</dbReference>
<keyword evidence="2 7" id="KW-1003">Cell membrane</keyword>
<dbReference type="InterPro" id="IPR005893">
    <property type="entry name" value="PotA-like"/>
</dbReference>
<keyword evidence="10" id="KW-1185">Reference proteome</keyword>
<dbReference type="AlphaFoldDB" id="A0AAW9RUT7"/>
<dbReference type="SUPFAM" id="SSF52540">
    <property type="entry name" value="P-loop containing nucleoside triphosphate hydrolases"/>
    <property type="match status" value="1"/>
</dbReference>
<evidence type="ECO:0000256" key="3">
    <source>
        <dbReference type="ARBA" id="ARBA00022741"/>
    </source>
</evidence>
<dbReference type="InterPro" id="IPR027417">
    <property type="entry name" value="P-loop_NTPase"/>
</dbReference>
<dbReference type="FunFam" id="3.40.50.300:FF:000425">
    <property type="entry name" value="Probable ABC transporter, ATP-binding subunit"/>
    <property type="match status" value="1"/>
</dbReference>
<evidence type="ECO:0000256" key="7">
    <source>
        <dbReference type="RuleBase" id="RU364083"/>
    </source>
</evidence>
<comment type="caution">
    <text evidence="9">The sequence shown here is derived from an EMBL/GenBank/DDBJ whole genome shotgun (WGS) entry which is preliminary data.</text>
</comment>
<sequence length="373" mass="39523">MAAGIGIKGDGVPVSIEKVSKSYGSYLAVRDVSISVEAGSIVSLLGPSGCGKTTVLRMVAGLETPDAGTIRVGDRVLNDVPVWKRGVGMVFQSYALFPHMSVAENIAFGLRMQGMRGPDAREQVRQAMDLTHLTGMADRLPSQLSGGQQQRVALARAVVNSPKILLLDEPLGALDKKLRDQMQVELKQLQRRVGISTIMVTHDQDEALTLSDQVIVMSNGHVEQAGTPKEIYRHPGNAFVADFIGAANLLPAVVSERTGEGATVRMPSGQAIRASEAANDCPPGSDVLVMVRPENIRLLAAPDAAWNTLPARVTNTLFSGSNTTFVVDCAGTEITVAVPGGAGATDVSYVVDDPVHLAWSAEDTIVLPTRPKQ</sequence>
<dbReference type="GO" id="GO:0043190">
    <property type="term" value="C:ATP-binding cassette (ABC) transporter complex"/>
    <property type="evidence" value="ECO:0007669"/>
    <property type="project" value="InterPro"/>
</dbReference>
<dbReference type="GO" id="GO:0015417">
    <property type="term" value="F:ABC-type polyamine transporter activity"/>
    <property type="evidence" value="ECO:0007669"/>
    <property type="project" value="UniProtKB-EC"/>
</dbReference>
<evidence type="ECO:0000256" key="2">
    <source>
        <dbReference type="ARBA" id="ARBA00022475"/>
    </source>
</evidence>
<evidence type="ECO:0000259" key="8">
    <source>
        <dbReference type="PROSITE" id="PS50893"/>
    </source>
</evidence>
<dbReference type="PANTHER" id="PTHR42781">
    <property type="entry name" value="SPERMIDINE/PUTRESCINE IMPORT ATP-BINDING PROTEIN POTA"/>
    <property type="match status" value="1"/>
</dbReference>
<comment type="similarity">
    <text evidence="7">Belongs to the ABC transporter superfamily. Spermidine/putrescine importer (TC 3.A.1.11.1) family.</text>
</comment>
<proteinExistence type="inferred from homology"/>
<name>A0AAW9RUT7_9HYPH</name>
<accession>A0AAW9RUT7</accession>
<keyword evidence="6 7" id="KW-0472">Membrane</keyword>
<comment type="catalytic activity">
    <reaction evidence="7">
        <text>ATP + H2O + polyamine-[polyamine-binding protein]Side 1 = ADP + phosphate + polyamineSide 2 + [polyamine-binding protein]Side 1.</text>
        <dbReference type="EC" id="7.6.2.11"/>
    </reaction>
</comment>
<gene>
    <name evidence="7" type="primary">potA</name>
    <name evidence="9" type="ORF">V3328_10060</name>
</gene>
<evidence type="ECO:0000256" key="1">
    <source>
        <dbReference type="ARBA" id="ARBA00022448"/>
    </source>
</evidence>